<name>A0A3G8YLD7_9DEIO</name>
<dbReference type="Gene3D" id="3.40.50.300">
    <property type="entry name" value="P-loop containing nucleotide triphosphate hydrolases"/>
    <property type="match status" value="2"/>
</dbReference>
<dbReference type="GO" id="GO:0006304">
    <property type="term" value="P:DNA modification"/>
    <property type="evidence" value="ECO:0007669"/>
    <property type="project" value="InterPro"/>
</dbReference>
<keyword evidence="3" id="KW-1185">Reference proteome</keyword>
<dbReference type="Proteomes" id="UP000276417">
    <property type="component" value="Chromosome 1"/>
</dbReference>
<reference evidence="2 3" key="1">
    <citation type="submission" date="2018-11" db="EMBL/GenBank/DDBJ databases">
        <title>Deinococcus shelandsis sp. nov., isolated from South Shetland Islands soil of Antarctica.</title>
        <authorList>
            <person name="Tian J."/>
        </authorList>
    </citation>
    <scope>NUCLEOTIDE SEQUENCE [LARGE SCALE GENOMIC DNA]</scope>
    <source>
        <strain evidence="2 3">S14-83T</strain>
    </source>
</reference>
<gene>
    <name evidence="2" type="ORF">EHF33_12320</name>
</gene>
<dbReference type="GO" id="GO:0003677">
    <property type="term" value="F:DNA binding"/>
    <property type="evidence" value="ECO:0007669"/>
    <property type="project" value="InterPro"/>
</dbReference>
<dbReference type="InterPro" id="IPR006935">
    <property type="entry name" value="Helicase/UvrB_N"/>
</dbReference>
<dbReference type="SMART" id="SM00487">
    <property type="entry name" value="DEXDc"/>
    <property type="match status" value="1"/>
</dbReference>
<keyword evidence="2" id="KW-0540">Nuclease</keyword>
<dbReference type="SUPFAM" id="SSF52540">
    <property type="entry name" value="P-loop containing nucleoside triphosphate hydrolases"/>
    <property type="match status" value="2"/>
</dbReference>
<dbReference type="PANTHER" id="PTHR47396">
    <property type="entry name" value="TYPE I RESTRICTION ENZYME ECOKI R PROTEIN"/>
    <property type="match status" value="1"/>
</dbReference>
<evidence type="ECO:0000259" key="1">
    <source>
        <dbReference type="PROSITE" id="PS51192"/>
    </source>
</evidence>
<dbReference type="Pfam" id="PF04851">
    <property type="entry name" value="ResIII"/>
    <property type="match status" value="1"/>
</dbReference>
<organism evidence="2 3">
    <name type="scientific">Deinococcus psychrotolerans</name>
    <dbReference type="NCBI Taxonomy" id="2489213"/>
    <lineage>
        <taxon>Bacteria</taxon>
        <taxon>Thermotogati</taxon>
        <taxon>Deinococcota</taxon>
        <taxon>Deinococci</taxon>
        <taxon>Deinococcales</taxon>
        <taxon>Deinococcaceae</taxon>
        <taxon>Deinococcus</taxon>
    </lineage>
</organism>
<evidence type="ECO:0000313" key="3">
    <source>
        <dbReference type="Proteomes" id="UP000276417"/>
    </source>
</evidence>
<dbReference type="Gene3D" id="3.90.1570.30">
    <property type="match status" value="1"/>
</dbReference>
<accession>A0A3G8YLD7</accession>
<keyword evidence="2" id="KW-0255">Endonuclease</keyword>
<dbReference type="GO" id="GO:0005524">
    <property type="term" value="F:ATP binding"/>
    <property type="evidence" value="ECO:0007669"/>
    <property type="project" value="InterPro"/>
</dbReference>
<dbReference type="EMBL" id="CP034183">
    <property type="protein sequence ID" value="AZI43434.1"/>
    <property type="molecule type" value="Genomic_DNA"/>
</dbReference>
<dbReference type="RefSeq" id="WP_124871989.1">
    <property type="nucleotide sequence ID" value="NZ_CP034183.1"/>
</dbReference>
<feature type="domain" description="Helicase ATP-binding" evidence="1">
    <location>
        <begin position="169"/>
        <end position="360"/>
    </location>
</feature>
<dbReference type="InterPro" id="IPR013670">
    <property type="entry name" value="EcoEI_R_C_dom"/>
</dbReference>
<protein>
    <submittedName>
        <fullName evidence="2">Restriction endonuclease subunit R</fullName>
    </submittedName>
</protein>
<dbReference type="PANTHER" id="PTHR47396:SF1">
    <property type="entry name" value="ATP-DEPENDENT HELICASE IRC3-RELATED"/>
    <property type="match status" value="1"/>
</dbReference>
<dbReference type="GO" id="GO:0004519">
    <property type="term" value="F:endonuclease activity"/>
    <property type="evidence" value="ECO:0007669"/>
    <property type="project" value="UniProtKB-KW"/>
</dbReference>
<dbReference type="AlphaFoldDB" id="A0A3G8YLD7"/>
<dbReference type="GO" id="GO:0016787">
    <property type="term" value="F:hydrolase activity"/>
    <property type="evidence" value="ECO:0007669"/>
    <property type="project" value="InterPro"/>
</dbReference>
<dbReference type="Pfam" id="PF08463">
    <property type="entry name" value="EcoEI_R_C"/>
    <property type="match status" value="1"/>
</dbReference>
<dbReference type="KEGG" id="dph:EHF33_12320"/>
<dbReference type="REBASE" id="284264">
    <property type="entry name" value="Dsp1483ORF12295P"/>
</dbReference>
<keyword evidence="2" id="KW-0378">Hydrolase</keyword>
<evidence type="ECO:0000313" key="2">
    <source>
        <dbReference type="EMBL" id="AZI43434.1"/>
    </source>
</evidence>
<dbReference type="Pfam" id="PF00271">
    <property type="entry name" value="Helicase_C"/>
    <property type="match status" value="1"/>
</dbReference>
<dbReference type="InterPro" id="IPR027417">
    <property type="entry name" value="P-loop_NTPase"/>
</dbReference>
<sequence>MKPEEQARLLIDAQLRAAGWAVQDYKAANLFAAGGVALREVPTAAGPCDYMLFWKGKAIGIVEAKPKGTSLTGVSEQTDKYSTGLPEHIKKYAEPLPFAYEANGHEVRFRDRRDPESRSRGVFAFHQPDTLGGWFKQANTLRERLRHFLPLSHKGLRDAQFEAITHLEESFGADRPRALIQMTMGSGKSVTAVASSYRLLKDAGAKRVLFLVDRDNLGKQALGEFTNFTTPDDGRKFTELYKVQHLKSNLIDDNSQVVITTIQRLYSMLRGEAEYEEGNEERSAYELESDQNTERLVSYNSAIPIETFDFMIADECHRSIYGTWRQVLEYFDAFLVGLTATPDARTIGFFNKNLVMEYGHERAVADGVNVPFDVYRLRTRIGEQGATVAAGEFLDYKDRYTGKKELRQLGDNFDYAPAQLDRSVVAVDQIRTVIREYKNTVLPLVFPKREFVPKTLIFAKTDAHADDIVEMVRLEFGKGNDFCKKITYGVTGVSTDTLIKQFRNDFNPRVVVTVDMIATGTDIKALEVLLFMRDVKSRSYFDQMKGRGTRVIDKGELQKVSSDAPHKDFFLLIDAVGVTESDKSEARPLEQQRSVSLEKLLQAVGFGGADAATLSSLAGRLARINSSLTPTQRSEIEAQAGQPISQLIGQLLNAASPDAVQARAAQNVTAGQSVTEADLQDAADELRYEASKPFGKPELRDLIVATARKNEVVIDIVTMDEVLPGQHVLREDDATRQHRLAEGRIGTFKAFIEAHKDDIDALSIIYSQPYRQRHLTFRQIKELSKALEKQDAHLTPETLYADYALLDAGKVSGQAARRALADLVALVRYAAGQADMLEPFGQTVTARFERWLSVQAAAGRAFSDEQLRWLHLIRDQIAVDLTIEETALYEMPFDSLGGLKQARAVFGEDALRKLLDELNLELAA</sequence>
<dbReference type="GO" id="GO:0005829">
    <property type="term" value="C:cytosol"/>
    <property type="evidence" value="ECO:0007669"/>
    <property type="project" value="TreeGrafter"/>
</dbReference>
<dbReference type="OrthoDB" id="9758243at2"/>
<dbReference type="PROSITE" id="PS51192">
    <property type="entry name" value="HELICASE_ATP_BIND_1"/>
    <property type="match status" value="1"/>
</dbReference>
<dbReference type="InterPro" id="IPR050742">
    <property type="entry name" value="Helicase_Restrict-Modif_Enz"/>
</dbReference>
<proteinExistence type="predicted"/>
<dbReference type="InterPro" id="IPR014001">
    <property type="entry name" value="Helicase_ATP-bd"/>
</dbReference>
<dbReference type="CDD" id="cd18799">
    <property type="entry name" value="SF2_C_EcoAI-like"/>
    <property type="match status" value="1"/>
</dbReference>
<dbReference type="InterPro" id="IPR001650">
    <property type="entry name" value="Helicase_C-like"/>
</dbReference>